<evidence type="ECO:0000313" key="11">
    <source>
        <dbReference type="EMBL" id="GIF03958.1"/>
    </source>
</evidence>
<keyword evidence="9" id="KW-1133">Transmembrane helix</keyword>
<dbReference type="Pfam" id="PF02518">
    <property type="entry name" value="HATPase_c"/>
    <property type="match status" value="1"/>
</dbReference>
<feature type="transmembrane region" description="Helical" evidence="9">
    <location>
        <begin position="47"/>
        <end position="63"/>
    </location>
</feature>
<evidence type="ECO:0000259" key="10">
    <source>
        <dbReference type="SMART" id="SM00387"/>
    </source>
</evidence>
<dbReference type="CDD" id="cd16917">
    <property type="entry name" value="HATPase_UhpB-NarQ-NarX-like"/>
    <property type="match status" value="1"/>
</dbReference>
<dbReference type="GO" id="GO:0000155">
    <property type="term" value="F:phosphorelay sensor kinase activity"/>
    <property type="evidence" value="ECO:0007669"/>
    <property type="project" value="InterPro"/>
</dbReference>
<dbReference type="SMART" id="SM00387">
    <property type="entry name" value="HATPase_c"/>
    <property type="match status" value="1"/>
</dbReference>
<dbReference type="InterPro" id="IPR036890">
    <property type="entry name" value="HATPase_C_sf"/>
</dbReference>
<evidence type="ECO:0000256" key="5">
    <source>
        <dbReference type="ARBA" id="ARBA00022741"/>
    </source>
</evidence>
<feature type="transmembrane region" description="Helical" evidence="9">
    <location>
        <begin position="68"/>
        <end position="85"/>
    </location>
</feature>
<keyword evidence="12" id="KW-1185">Reference proteome</keyword>
<dbReference type="InterPro" id="IPR011712">
    <property type="entry name" value="Sig_transdc_His_kin_sub3_dim/P"/>
</dbReference>
<evidence type="ECO:0000256" key="8">
    <source>
        <dbReference type="ARBA" id="ARBA00023012"/>
    </source>
</evidence>
<dbReference type="EC" id="2.7.13.3" evidence="2"/>
<evidence type="ECO:0000256" key="3">
    <source>
        <dbReference type="ARBA" id="ARBA00022553"/>
    </source>
</evidence>
<keyword evidence="3" id="KW-0597">Phosphoprotein</keyword>
<dbReference type="EMBL" id="BOMW01000014">
    <property type="protein sequence ID" value="GIF03958.1"/>
    <property type="molecule type" value="Genomic_DNA"/>
</dbReference>
<keyword evidence="9" id="KW-0472">Membrane</keyword>
<evidence type="ECO:0000313" key="12">
    <source>
        <dbReference type="Proteomes" id="UP000629619"/>
    </source>
</evidence>
<keyword evidence="7" id="KW-0067">ATP-binding</keyword>
<evidence type="ECO:0000256" key="9">
    <source>
        <dbReference type="SAM" id="Phobius"/>
    </source>
</evidence>
<comment type="caution">
    <text evidence="11">The sequence shown here is derived from an EMBL/GenBank/DDBJ whole genome shotgun (WGS) entry which is preliminary data.</text>
</comment>
<dbReference type="InterPro" id="IPR050482">
    <property type="entry name" value="Sensor_HK_TwoCompSys"/>
</dbReference>
<dbReference type="RefSeq" id="WP_239102506.1">
    <property type="nucleotide sequence ID" value="NZ_BOMW01000014.1"/>
</dbReference>
<dbReference type="InterPro" id="IPR003594">
    <property type="entry name" value="HATPase_dom"/>
</dbReference>
<dbReference type="GO" id="GO:0016020">
    <property type="term" value="C:membrane"/>
    <property type="evidence" value="ECO:0007669"/>
    <property type="project" value="InterPro"/>
</dbReference>
<keyword evidence="5" id="KW-0547">Nucleotide-binding</keyword>
<sequence length="395" mass="41214">MDAAQLIRRLRPAELYGLDAVAAAVVVLVSFAGALAEPTDGRPAEPVWVSGLTALAIGLPVVVRRRWPFPVAIAVTLAASLALALEFIPSFAAPGPVGALALAFYTFGTAVRDSRAFLIVAICSFLVSAGMGGPALYAGQSLPPDGPPAFLTAIFGGLVIAPSAILGFAIGERRAQNTQRSEQLRREAAMEERLRLARELHDVIAHTMTLIVVKASIGNHVAESDPAEARDALQIIEKTGRSAMFEVRKVLDMLREDTPYAPTPGLDDLPNLVESASLGDARVTLTVDPPEGAARDAISPSLQLAVYRIVQEAVTNVVKHAAPAHCQVTVVVGPDDVRVEVSDDGKQPPRASSGGHGLIGMRERVALHGGTFSAGPRDGGGFCVTALLPVSGSAS</sequence>
<feature type="transmembrane region" description="Helical" evidence="9">
    <location>
        <begin position="149"/>
        <end position="170"/>
    </location>
</feature>
<feature type="transmembrane region" description="Helical" evidence="9">
    <location>
        <begin position="91"/>
        <end position="110"/>
    </location>
</feature>
<evidence type="ECO:0000256" key="1">
    <source>
        <dbReference type="ARBA" id="ARBA00000085"/>
    </source>
</evidence>
<name>A0A919N3Y4_9ACTN</name>
<dbReference type="PANTHER" id="PTHR24421:SF10">
    <property type="entry name" value="NITRATE_NITRITE SENSOR PROTEIN NARQ"/>
    <property type="match status" value="1"/>
</dbReference>
<dbReference type="Gene3D" id="3.30.565.10">
    <property type="entry name" value="Histidine kinase-like ATPase, C-terminal domain"/>
    <property type="match status" value="1"/>
</dbReference>
<reference evidence="11" key="1">
    <citation type="submission" date="2021-01" db="EMBL/GenBank/DDBJ databases">
        <title>Whole genome shotgun sequence of Actinoplanes siamensis NBRC 109076.</title>
        <authorList>
            <person name="Komaki H."/>
            <person name="Tamura T."/>
        </authorList>
    </citation>
    <scope>NUCLEOTIDE SEQUENCE</scope>
    <source>
        <strain evidence="11">NBRC 109076</strain>
    </source>
</reference>
<gene>
    <name evidence="11" type="ORF">Asi03nite_14960</name>
</gene>
<dbReference type="Gene3D" id="1.20.5.1930">
    <property type="match status" value="1"/>
</dbReference>
<protein>
    <recommendedName>
        <fullName evidence="2">histidine kinase</fullName>
        <ecNumber evidence="2">2.7.13.3</ecNumber>
    </recommendedName>
</protein>
<dbReference type="SUPFAM" id="SSF55874">
    <property type="entry name" value="ATPase domain of HSP90 chaperone/DNA topoisomerase II/histidine kinase"/>
    <property type="match status" value="1"/>
</dbReference>
<keyword evidence="9" id="KW-0812">Transmembrane</keyword>
<organism evidence="11 12">
    <name type="scientific">Actinoplanes siamensis</name>
    <dbReference type="NCBI Taxonomy" id="1223317"/>
    <lineage>
        <taxon>Bacteria</taxon>
        <taxon>Bacillati</taxon>
        <taxon>Actinomycetota</taxon>
        <taxon>Actinomycetes</taxon>
        <taxon>Micromonosporales</taxon>
        <taxon>Micromonosporaceae</taxon>
        <taxon>Actinoplanes</taxon>
    </lineage>
</organism>
<evidence type="ECO:0000256" key="7">
    <source>
        <dbReference type="ARBA" id="ARBA00022840"/>
    </source>
</evidence>
<dbReference type="GO" id="GO:0046983">
    <property type="term" value="F:protein dimerization activity"/>
    <property type="evidence" value="ECO:0007669"/>
    <property type="project" value="InterPro"/>
</dbReference>
<dbReference type="Proteomes" id="UP000629619">
    <property type="component" value="Unassembled WGS sequence"/>
</dbReference>
<keyword evidence="4" id="KW-0808">Transferase</keyword>
<feature type="transmembrane region" description="Helical" evidence="9">
    <location>
        <begin position="117"/>
        <end position="137"/>
    </location>
</feature>
<feature type="transmembrane region" description="Helical" evidence="9">
    <location>
        <begin position="15"/>
        <end position="35"/>
    </location>
</feature>
<dbReference type="AlphaFoldDB" id="A0A919N3Y4"/>
<dbReference type="GO" id="GO:0005524">
    <property type="term" value="F:ATP binding"/>
    <property type="evidence" value="ECO:0007669"/>
    <property type="project" value="UniProtKB-KW"/>
</dbReference>
<keyword evidence="6 11" id="KW-0418">Kinase</keyword>
<feature type="domain" description="Histidine kinase/HSP90-like ATPase" evidence="10">
    <location>
        <begin position="301"/>
        <end position="392"/>
    </location>
</feature>
<comment type="catalytic activity">
    <reaction evidence="1">
        <text>ATP + protein L-histidine = ADP + protein N-phospho-L-histidine.</text>
        <dbReference type="EC" id="2.7.13.3"/>
    </reaction>
</comment>
<evidence type="ECO:0000256" key="6">
    <source>
        <dbReference type="ARBA" id="ARBA00022777"/>
    </source>
</evidence>
<evidence type="ECO:0000256" key="2">
    <source>
        <dbReference type="ARBA" id="ARBA00012438"/>
    </source>
</evidence>
<accession>A0A919N3Y4</accession>
<evidence type="ECO:0000256" key="4">
    <source>
        <dbReference type="ARBA" id="ARBA00022679"/>
    </source>
</evidence>
<keyword evidence="8" id="KW-0902">Two-component regulatory system</keyword>
<dbReference type="PANTHER" id="PTHR24421">
    <property type="entry name" value="NITRATE/NITRITE SENSOR PROTEIN NARX-RELATED"/>
    <property type="match status" value="1"/>
</dbReference>
<proteinExistence type="predicted"/>
<dbReference type="Pfam" id="PF07730">
    <property type="entry name" value="HisKA_3"/>
    <property type="match status" value="1"/>
</dbReference>